<organism evidence="1 2">
    <name type="scientific">Macrostomum lignano</name>
    <dbReference type="NCBI Taxonomy" id="282301"/>
    <lineage>
        <taxon>Eukaryota</taxon>
        <taxon>Metazoa</taxon>
        <taxon>Spiralia</taxon>
        <taxon>Lophotrochozoa</taxon>
        <taxon>Platyhelminthes</taxon>
        <taxon>Rhabditophora</taxon>
        <taxon>Macrostomorpha</taxon>
        <taxon>Macrostomida</taxon>
        <taxon>Macrostomidae</taxon>
        <taxon>Macrostomum</taxon>
    </lineage>
</organism>
<name>A0A267DIP1_9PLAT</name>
<protein>
    <submittedName>
        <fullName evidence="1">Uncharacterized protein</fullName>
    </submittedName>
</protein>
<gene>
    <name evidence="1" type="ORF">BOX15_Mlig010168g2</name>
</gene>
<proteinExistence type="predicted"/>
<dbReference type="Proteomes" id="UP000215902">
    <property type="component" value="Unassembled WGS sequence"/>
</dbReference>
<dbReference type="EMBL" id="NIVC01003958">
    <property type="protein sequence ID" value="PAA49170.1"/>
    <property type="molecule type" value="Genomic_DNA"/>
</dbReference>
<keyword evidence="2" id="KW-1185">Reference proteome</keyword>
<feature type="non-terminal residue" evidence="1">
    <location>
        <position position="1"/>
    </location>
</feature>
<dbReference type="AlphaFoldDB" id="A0A267DIP1"/>
<accession>A0A267DIP1</accession>
<evidence type="ECO:0000313" key="2">
    <source>
        <dbReference type="Proteomes" id="UP000215902"/>
    </source>
</evidence>
<comment type="caution">
    <text evidence="1">The sequence shown here is derived from an EMBL/GenBank/DDBJ whole genome shotgun (WGS) entry which is preliminary data.</text>
</comment>
<sequence length="101" mass="11354">QPAASGYLVLNFFAPDTLINALQTFQYLALGHAKPGGQEIRCWQGDPAVKKFESACSKSTSLQAFFSERKDQRLLKKFHDQKPQKFERNQLLDALQHSGTA</sequence>
<reference evidence="1 2" key="1">
    <citation type="submission" date="2017-06" db="EMBL/GenBank/DDBJ databases">
        <title>A platform for efficient transgenesis in Macrostomum lignano, a flatworm model organism for stem cell research.</title>
        <authorList>
            <person name="Berezikov E."/>
        </authorList>
    </citation>
    <scope>NUCLEOTIDE SEQUENCE [LARGE SCALE GENOMIC DNA]</scope>
    <source>
        <strain evidence="1">DV1</strain>
        <tissue evidence="1">Whole organism</tissue>
    </source>
</reference>
<evidence type="ECO:0000313" key="1">
    <source>
        <dbReference type="EMBL" id="PAA49170.1"/>
    </source>
</evidence>